<dbReference type="PIRSF" id="PIRSF029755">
    <property type="entry name" value="UCP029755"/>
    <property type="match status" value="1"/>
</dbReference>
<organism evidence="4 5">
    <name type="scientific">Bradyrhizobium canariense</name>
    <dbReference type="NCBI Taxonomy" id="255045"/>
    <lineage>
        <taxon>Bacteria</taxon>
        <taxon>Pseudomonadati</taxon>
        <taxon>Pseudomonadota</taxon>
        <taxon>Alphaproteobacteria</taxon>
        <taxon>Hyphomicrobiales</taxon>
        <taxon>Nitrobacteraceae</taxon>
        <taxon>Bradyrhizobium</taxon>
    </lineage>
</organism>
<dbReference type="RefSeq" id="WP_146687571.1">
    <property type="nucleotide sequence ID" value="NZ_LT629750.1"/>
</dbReference>
<evidence type="ECO:0000256" key="3">
    <source>
        <dbReference type="HAMAP-Rule" id="MF_01830"/>
    </source>
</evidence>
<dbReference type="Gene3D" id="3.40.1640.10">
    <property type="entry name" value="PSTPO5379-like"/>
    <property type="match status" value="1"/>
</dbReference>
<name>A0A1H1TV72_9BRAD</name>
<dbReference type="PANTHER" id="PTHR32022:SF10">
    <property type="entry name" value="D-GLUTAMATE CYCLASE, MITOCHONDRIAL"/>
    <property type="match status" value="1"/>
</dbReference>
<evidence type="ECO:0000256" key="1">
    <source>
        <dbReference type="ARBA" id="ARBA00007896"/>
    </source>
</evidence>
<keyword evidence="2 3" id="KW-0456">Lyase</keyword>
<comment type="similarity">
    <text evidence="1 3">Belongs to the D-glutamate cyclase family.</text>
</comment>
<dbReference type="EMBL" id="LT629750">
    <property type="protein sequence ID" value="SDS63519.1"/>
    <property type="molecule type" value="Genomic_DNA"/>
</dbReference>
<dbReference type="InterPro" id="IPR038021">
    <property type="entry name" value="Putative_hydro-lyase"/>
</dbReference>
<evidence type="ECO:0000256" key="2">
    <source>
        <dbReference type="ARBA" id="ARBA00023239"/>
    </source>
</evidence>
<gene>
    <name evidence="4" type="ORF">SAMN05444158_2679</name>
</gene>
<dbReference type="NCBIfam" id="NF003969">
    <property type="entry name" value="PRK05463.1"/>
    <property type="match status" value="1"/>
</dbReference>
<keyword evidence="5" id="KW-1185">Reference proteome</keyword>
<dbReference type="AlphaFoldDB" id="A0A1H1TV72"/>
<dbReference type="InterPro" id="IPR009906">
    <property type="entry name" value="D-Glu_cyclase"/>
</dbReference>
<dbReference type="Gene3D" id="3.30.2040.10">
    <property type="entry name" value="PSTPO5379-like domain"/>
    <property type="match status" value="1"/>
</dbReference>
<dbReference type="GO" id="GO:0016829">
    <property type="term" value="F:lyase activity"/>
    <property type="evidence" value="ECO:0007669"/>
    <property type="project" value="UniProtKB-KW"/>
</dbReference>
<accession>A0A1H1TV72</accession>
<dbReference type="EC" id="4.2.1.-" evidence="3"/>
<protein>
    <recommendedName>
        <fullName evidence="3">Putative hydro-lyase SAMN05444158_2679</fullName>
        <ecNumber evidence="3">4.2.1.-</ecNumber>
    </recommendedName>
</protein>
<dbReference type="PANTHER" id="PTHR32022">
    <property type="entry name" value="D-GLUTAMATE CYCLASE, MITOCHONDRIAL"/>
    <property type="match status" value="1"/>
</dbReference>
<dbReference type="HAMAP" id="MF_01830">
    <property type="entry name" value="Hydro_lyase"/>
    <property type="match status" value="1"/>
</dbReference>
<dbReference type="FunFam" id="3.30.2040.10:FF:000001">
    <property type="entry name" value="D-glutamate cyclase, mitochondrial"/>
    <property type="match status" value="1"/>
</dbReference>
<dbReference type="Proteomes" id="UP000243904">
    <property type="component" value="Chromosome I"/>
</dbReference>
<proteinExistence type="inferred from homology"/>
<sequence length="280" mass="30151">MTSLARTERPSDRATSDLSADANLLPSVAARHACRAGMATTTAGVANGFVQGNLAILPEKLAASFHRFCQLNPKPCPIIGMSDVGDPRIPSLGIDLDIRTDVPRYRVWRDGEMVEEPTDIMAHWRDDLVAFVLGCSFSFEEALMADDLPLRHIEHNVRVPMYRTNIACSPSGPFAGPMVVSMRPFKPADAIRAVQITSRFPAVHGAPVHLGHPHSIGIADIAKPDYGDPVPVASDEIPVFWACGVTPQAVIAAAKLPFAITHAPGLMLVTDLKNKQLAVL</sequence>
<dbReference type="InterPro" id="IPR016938">
    <property type="entry name" value="UPF0317"/>
</dbReference>
<dbReference type="SUPFAM" id="SSF160920">
    <property type="entry name" value="PSTPO5379-like"/>
    <property type="match status" value="1"/>
</dbReference>
<dbReference type="Pfam" id="PF07286">
    <property type="entry name" value="D-Glu_cyclase"/>
    <property type="match status" value="1"/>
</dbReference>
<reference evidence="5" key="1">
    <citation type="submission" date="2016-10" db="EMBL/GenBank/DDBJ databases">
        <authorList>
            <person name="Varghese N."/>
            <person name="Submissions S."/>
        </authorList>
    </citation>
    <scope>NUCLEOTIDE SEQUENCE [LARGE SCALE GENOMIC DNA]</scope>
    <source>
        <strain evidence="5">GAS369</strain>
    </source>
</reference>
<evidence type="ECO:0000313" key="5">
    <source>
        <dbReference type="Proteomes" id="UP000243904"/>
    </source>
</evidence>
<evidence type="ECO:0000313" key="4">
    <source>
        <dbReference type="EMBL" id="SDS63519.1"/>
    </source>
</evidence>